<dbReference type="Proteomes" id="UP000103899">
    <property type="component" value="Segment"/>
</dbReference>
<name>I3VQD8_9BETA</name>
<evidence type="ECO:0000313" key="2">
    <source>
        <dbReference type="EMBL" id="AFK83982.1"/>
    </source>
</evidence>
<keyword evidence="3" id="KW-1185">Reference proteome</keyword>
<accession>I3VQD8</accession>
<evidence type="ECO:0000313" key="3">
    <source>
        <dbReference type="Proteomes" id="UP000103899"/>
    </source>
</evidence>
<dbReference type="EMBL" id="JQ805139">
    <property type="protein sequence ID" value="AFK83982.1"/>
    <property type="molecule type" value="Genomic_DNA"/>
</dbReference>
<evidence type="ECO:0000256" key="1">
    <source>
        <dbReference type="SAM" id="Phobius"/>
    </source>
</evidence>
<keyword evidence="1" id="KW-0472">Membrane</keyword>
<dbReference type="KEGG" id="vg:80534873"/>
<dbReference type="RefSeq" id="YP_010797170.1">
    <property type="nucleotide sequence ID" value="NC_076129.1"/>
</dbReference>
<protein>
    <submittedName>
        <fullName evidence="2">B149.4</fullName>
    </submittedName>
</protein>
<keyword evidence="1" id="KW-1133">Transmembrane helix</keyword>
<dbReference type="GeneID" id="80534873"/>
<sequence>MLSIIKTFYHFYRIMFSRTEICIFGLLLCAMRISCNNKCKIYLYQLAINKTSDVRCGGGNSMHVYSCYTNITFNIQAGGYLNDILFEKTSNTIIAKGVGFKYTHVGWYECLNRDSCVSKAYYIVRSPFTYTRHAGYDTVMCDTIFPEVAASWMKIDGINVTDQCRKHKNGSISYTAPRITTARCMSYLWCMGISFYTYDFHLHQKINVTRNGTRLECVANEGKAFLQTIHDETGGRFSDRQDPNRDNESTAACGWCVRAKGYDAYVSDAFNLNDTHKNCYITETDAESSHAFVGNAANFDTILSYSVLLVNVFLTLELCSVIFVPGNF</sequence>
<proteinExistence type="predicted"/>
<reference evidence="2 3" key="1">
    <citation type="journal article" date="2012" name="J. Virol.">
        <title>A Novel Bat Herpesvirus Encodes Homologues of Major Histocompatibility Complex Classes I and II, C-Type Lectin, and a Unique Family of Immune-Related Genes.</title>
        <authorList>
            <person name="Zhang H."/>
            <person name="Todd S."/>
            <person name="Tachedjian M."/>
            <person name="Barr J.A."/>
            <person name="Luo M."/>
            <person name="Yu M."/>
            <person name="Marsh G.A."/>
            <person name="Crameri G."/>
            <person name="Wang L.F."/>
        </authorList>
    </citation>
    <scope>NUCLEOTIDE SEQUENCE [LARGE SCALE GENOMIC DNA]</scope>
    <source>
        <strain evidence="2">B7D8</strain>
    </source>
</reference>
<organism evidence="2 3">
    <name type="scientific">miniopterid betaherpesvirus 1</name>
    <dbReference type="NCBI Taxonomy" id="3070189"/>
    <lineage>
        <taxon>Viruses</taxon>
        <taxon>Duplodnaviria</taxon>
        <taxon>Heunggongvirae</taxon>
        <taxon>Peploviricota</taxon>
        <taxon>Herviviricetes</taxon>
        <taxon>Herpesvirales</taxon>
        <taxon>Orthoherpesviridae</taxon>
        <taxon>Betaherpesvirinae</taxon>
        <taxon>Quwivirus</taxon>
        <taxon>Quwivirus miniopteridbeta1</taxon>
    </lineage>
</organism>
<keyword evidence="1" id="KW-0812">Transmembrane</keyword>
<feature type="transmembrane region" description="Helical" evidence="1">
    <location>
        <begin position="302"/>
        <end position="324"/>
    </location>
</feature>